<gene>
    <name evidence="1" type="ORF">HPK16_04945</name>
</gene>
<reference evidence="1 2" key="1">
    <citation type="submission" date="2020-05" db="EMBL/GenBank/DDBJ databases">
        <authorList>
            <person name="Carlin C.R."/>
        </authorList>
    </citation>
    <scope>NUCLEOTIDE SEQUENCE [LARGE SCALE GENOMIC DNA]</scope>
    <source>
        <strain evidence="1 2">FSL W9-0585</strain>
    </source>
</reference>
<sequence length="698" mass="81093">MAFTEEQLDNFKKLTNSMKKAQRAEILEGNENAIKALYEDPLPQTGVLSKVLHDETTFLIGRRGTGKSTIFSYAQETLREDKGQLSVYIDVKSLHGKTTGMGSETNNKADEMILEQNFISEVLKEIIKEINTSLEKKTVLRKMIGAGKYTKAKGRLKDIKNALLKPEFRDVTITTSDSVEVKEREKSVEGESSGAQISLNRGLPNITAGGNFDKQYQDENEFIRKTSSAMVRDFSITEYMEDIKETLSDLNIKKIFLFLDDFSELGETAQKVFVNVILAPLNNWSDKYFRFKVACYPERIYYGEIDRSKIDEIYLDHYDLYKGAKPDLSEIEEKAQGFLNKLLNKRFIYYLDCKPEIFFNIDSDNTWEDYLEQLFFASMNIPRILGNLLEYAYDKSLVYGNLINRQIILQASKHYYEAKINPFFDKGTMVLESYESRLDRFGQKLLTNSIVDESRKKKRELAKTDLQMFKGLKTIPSSHFYISKEEEHFFNTLELNYVVNKYFEQSDKDGVKSSIYSLNYGLCAENNIDYGRPKGDSKYRKYYIDRQFNYNSLLLGFMRNYKEYECNNCKQRYDLSNYRKVEMVEMLCFKGCREPSTFKEVLLFEEGLPKITIPEEYQLPESEYDALNVINTLSNPYASTVAGELDCSYQMVNSLTKKLEQKQLIEKEEGLIDSKKRKIYKVTELAIQRYNLSADILV</sequence>
<dbReference type="InterPro" id="IPR027417">
    <property type="entry name" value="P-loop_NTPase"/>
</dbReference>
<name>A0A7W1T579_9LIST</name>
<evidence type="ECO:0000313" key="1">
    <source>
        <dbReference type="EMBL" id="MBA3925685.1"/>
    </source>
</evidence>
<dbReference type="RefSeq" id="WP_181675896.1">
    <property type="nucleotide sequence ID" value="NZ_JABJVM010000003.1"/>
</dbReference>
<comment type="caution">
    <text evidence="1">The sequence shown here is derived from an EMBL/GenBank/DDBJ whole genome shotgun (WGS) entry which is preliminary data.</text>
</comment>
<keyword evidence="2" id="KW-1185">Reference proteome</keyword>
<dbReference type="EMBL" id="JABJVM010000003">
    <property type="protein sequence ID" value="MBA3925685.1"/>
    <property type="molecule type" value="Genomic_DNA"/>
</dbReference>
<proteinExistence type="predicted"/>
<protein>
    <submittedName>
        <fullName evidence="1">Winged helix-turn-helix transcriptional regulator</fullName>
    </submittedName>
</protein>
<dbReference type="Proteomes" id="UP000548787">
    <property type="component" value="Unassembled WGS sequence"/>
</dbReference>
<dbReference type="Gene3D" id="1.10.10.10">
    <property type="entry name" value="Winged helix-like DNA-binding domain superfamily/Winged helix DNA-binding domain"/>
    <property type="match status" value="1"/>
</dbReference>
<dbReference type="SUPFAM" id="SSF52540">
    <property type="entry name" value="P-loop containing nucleoside triphosphate hydrolases"/>
    <property type="match status" value="1"/>
</dbReference>
<dbReference type="AlphaFoldDB" id="A0A7W1T579"/>
<evidence type="ECO:0000313" key="2">
    <source>
        <dbReference type="Proteomes" id="UP000548787"/>
    </source>
</evidence>
<accession>A0A7W1T579</accession>
<dbReference type="SUPFAM" id="SSF46785">
    <property type="entry name" value="Winged helix' DNA-binding domain"/>
    <property type="match status" value="1"/>
</dbReference>
<dbReference type="InterPro" id="IPR036390">
    <property type="entry name" value="WH_DNA-bd_sf"/>
</dbReference>
<organism evidence="1 2">
    <name type="scientific">Listeria rustica</name>
    <dbReference type="NCBI Taxonomy" id="2713503"/>
    <lineage>
        <taxon>Bacteria</taxon>
        <taxon>Bacillati</taxon>
        <taxon>Bacillota</taxon>
        <taxon>Bacilli</taxon>
        <taxon>Bacillales</taxon>
        <taxon>Listeriaceae</taxon>
        <taxon>Listeria</taxon>
    </lineage>
</organism>
<reference evidence="1 2" key="2">
    <citation type="submission" date="2020-08" db="EMBL/GenBank/DDBJ databases">
        <title>Listeria ohnekaius sp. nov. and Listeria portnoyii sp. nov. isolated from non-agricultural and natural environments.</title>
        <authorList>
            <person name="Weller D."/>
            <person name="Belias A.M."/>
            <person name="Liao J."/>
            <person name="Guo S."/>
            <person name="Orsi R.H."/>
            <person name="Wiedmann M."/>
        </authorList>
    </citation>
    <scope>NUCLEOTIDE SEQUENCE [LARGE SCALE GENOMIC DNA]</scope>
    <source>
        <strain evidence="1 2">FSL W9-0585</strain>
    </source>
</reference>
<dbReference type="InterPro" id="IPR036388">
    <property type="entry name" value="WH-like_DNA-bd_sf"/>
</dbReference>